<dbReference type="EMBL" id="JACXAH010000013">
    <property type="protein sequence ID" value="MBD1372764.1"/>
    <property type="molecule type" value="Genomic_DNA"/>
</dbReference>
<dbReference type="InterPro" id="IPR007889">
    <property type="entry name" value="HTH_Psq"/>
</dbReference>
<feature type="domain" description="HTH psq-type" evidence="1">
    <location>
        <begin position="4"/>
        <end position="53"/>
    </location>
</feature>
<protein>
    <submittedName>
        <fullName evidence="2">Transposase</fullName>
    </submittedName>
</protein>
<dbReference type="InterPro" id="IPR036388">
    <property type="entry name" value="WH-like_DNA-bd_sf"/>
</dbReference>
<name>A0A926RUT1_9BACL</name>
<dbReference type="Gene3D" id="1.10.10.10">
    <property type="entry name" value="Winged helix-like DNA-binding domain superfamily/Winged helix DNA-binding domain"/>
    <property type="match status" value="1"/>
</dbReference>
<dbReference type="InterPro" id="IPR009057">
    <property type="entry name" value="Homeodomain-like_sf"/>
</dbReference>
<comment type="caution">
    <text evidence="2">The sequence shown here is derived from an EMBL/GenBank/DDBJ whole genome shotgun (WGS) entry which is preliminary data.</text>
</comment>
<keyword evidence="3" id="KW-1185">Reference proteome</keyword>
<accession>A0A926RUT1</accession>
<dbReference type="RefSeq" id="WP_191142136.1">
    <property type="nucleotide sequence ID" value="NZ_JACXAH010000013.1"/>
</dbReference>
<dbReference type="AlphaFoldDB" id="A0A926RUT1"/>
<proteinExistence type="predicted"/>
<evidence type="ECO:0000313" key="2">
    <source>
        <dbReference type="EMBL" id="MBD1372764.1"/>
    </source>
</evidence>
<reference evidence="2" key="1">
    <citation type="submission" date="2020-09" db="EMBL/GenBank/DDBJ databases">
        <title>A novel bacterium of genus Hazenella, isolated from South China Sea.</title>
        <authorList>
            <person name="Huang H."/>
            <person name="Mo K."/>
            <person name="Hu Y."/>
        </authorList>
    </citation>
    <scope>NUCLEOTIDE SEQUENCE</scope>
    <source>
        <strain evidence="2">IB182357</strain>
    </source>
</reference>
<dbReference type="Proteomes" id="UP000661691">
    <property type="component" value="Unassembled WGS sequence"/>
</dbReference>
<organism evidence="2 3">
    <name type="scientific">Polycladospora coralii</name>
    <dbReference type="NCBI Taxonomy" id="2771432"/>
    <lineage>
        <taxon>Bacteria</taxon>
        <taxon>Bacillati</taxon>
        <taxon>Bacillota</taxon>
        <taxon>Bacilli</taxon>
        <taxon>Bacillales</taxon>
        <taxon>Thermoactinomycetaceae</taxon>
        <taxon>Polycladospora</taxon>
    </lineage>
</organism>
<sequence>MSKLTSEEKIRAVKLYSNGKESKCETSRIIGVDRSWLRTWIKPYEYKEKKLLKK</sequence>
<dbReference type="SUPFAM" id="SSF46689">
    <property type="entry name" value="Homeodomain-like"/>
    <property type="match status" value="1"/>
</dbReference>
<evidence type="ECO:0000313" key="3">
    <source>
        <dbReference type="Proteomes" id="UP000661691"/>
    </source>
</evidence>
<dbReference type="GO" id="GO:0003677">
    <property type="term" value="F:DNA binding"/>
    <property type="evidence" value="ECO:0007669"/>
    <property type="project" value="InterPro"/>
</dbReference>
<evidence type="ECO:0000259" key="1">
    <source>
        <dbReference type="Pfam" id="PF04218"/>
    </source>
</evidence>
<gene>
    <name evidence="2" type="ORF">IC620_10385</name>
</gene>
<dbReference type="Pfam" id="PF04218">
    <property type="entry name" value="CENP-B_N"/>
    <property type="match status" value="1"/>
</dbReference>